<keyword evidence="3" id="KW-1185">Reference proteome</keyword>
<organism evidence="2 3">
    <name type="scientific">Salipaludibacillus neizhouensis</name>
    <dbReference type="NCBI Taxonomy" id="885475"/>
    <lineage>
        <taxon>Bacteria</taxon>
        <taxon>Bacillati</taxon>
        <taxon>Bacillota</taxon>
        <taxon>Bacilli</taxon>
        <taxon>Bacillales</taxon>
        <taxon>Bacillaceae</taxon>
    </lineage>
</organism>
<dbReference type="OrthoDB" id="9801841at2"/>
<dbReference type="RefSeq" id="WP_110936414.1">
    <property type="nucleotide sequence ID" value="NZ_KZ614146.1"/>
</dbReference>
<dbReference type="Pfam" id="PF13672">
    <property type="entry name" value="PP2C_2"/>
    <property type="match status" value="1"/>
</dbReference>
<dbReference type="InterPro" id="IPR001932">
    <property type="entry name" value="PPM-type_phosphatase-like_dom"/>
</dbReference>
<dbReference type="CDD" id="cd00143">
    <property type="entry name" value="PP2Cc"/>
    <property type="match status" value="1"/>
</dbReference>
<dbReference type="PROSITE" id="PS51746">
    <property type="entry name" value="PPM_2"/>
    <property type="match status" value="1"/>
</dbReference>
<accession>A0A3A9K8X0</accession>
<dbReference type="InterPro" id="IPR015655">
    <property type="entry name" value="PP2C"/>
</dbReference>
<reference evidence="2 3" key="1">
    <citation type="submission" date="2017-10" db="EMBL/GenBank/DDBJ databases">
        <title>Bacillus sp. nov., a halophilic bacterium isolated from a Keqin Lake.</title>
        <authorList>
            <person name="Wang H."/>
        </authorList>
    </citation>
    <scope>NUCLEOTIDE SEQUENCE [LARGE SCALE GENOMIC DNA]</scope>
    <source>
        <strain evidence="2 3">KCTC 13187</strain>
    </source>
</reference>
<protein>
    <submittedName>
        <fullName evidence="2">Protein phosphatase</fullName>
    </submittedName>
</protein>
<dbReference type="Gene3D" id="3.60.40.10">
    <property type="entry name" value="PPM-type phosphatase domain"/>
    <property type="match status" value="1"/>
</dbReference>
<gene>
    <name evidence="2" type="ORF">CR203_02600</name>
</gene>
<evidence type="ECO:0000259" key="1">
    <source>
        <dbReference type="PROSITE" id="PS51746"/>
    </source>
</evidence>
<proteinExistence type="predicted"/>
<comment type="caution">
    <text evidence="2">The sequence shown here is derived from an EMBL/GenBank/DDBJ whole genome shotgun (WGS) entry which is preliminary data.</text>
</comment>
<evidence type="ECO:0000313" key="3">
    <source>
        <dbReference type="Proteomes" id="UP000281498"/>
    </source>
</evidence>
<dbReference type="SMART" id="SM00332">
    <property type="entry name" value="PP2Cc"/>
    <property type="match status" value="1"/>
</dbReference>
<dbReference type="NCBIfam" id="NF033484">
    <property type="entry name" value="Stp1_PP2C_phos"/>
    <property type="match status" value="1"/>
</dbReference>
<feature type="domain" description="PPM-type phosphatase" evidence="1">
    <location>
        <begin position="1"/>
        <end position="243"/>
    </location>
</feature>
<dbReference type="GO" id="GO:0004722">
    <property type="term" value="F:protein serine/threonine phosphatase activity"/>
    <property type="evidence" value="ECO:0007669"/>
    <property type="project" value="InterPro"/>
</dbReference>
<dbReference type="SUPFAM" id="SSF81606">
    <property type="entry name" value="PP2C-like"/>
    <property type="match status" value="1"/>
</dbReference>
<sequence length="251" mass="27607">MESIYQTDIGQVRAHNEDNGAVVEDQIGQTLALVADGMGGHQAGDLASLIAKELMVDKWSENRSELFSPKEAEVWLLNIVEKINEQIYQHSLTNKECEGMGTTLVAAILTKDFVTFSNVGDSRVYLFQENTLKQITEDHSLVQELVRSGQITREEAATHPRKNVVLQALGTEATVKVDVESLEWGDDAIILLCSDGLTDKLSDEVLASMIQNEKSLPLISNDMIKKANELGGEDNITLALVSNRSKGVDHE</sequence>
<evidence type="ECO:0000313" key="2">
    <source>
        <dbReference type="EMBL" id="RKL68947.1"/>
    </source>
</evidence>
<dbReference type="PANTHER" id="PTHR47992">
    <property type="entry name" value="PROTEIN PHOSPHATASE"/>
    <property type="match status" value="1"/>
</dbReference>
<dbReference type="Proteomes" id="UP000281498">
    <property type="component" value="Unassembled WGS sequence"/>
</dbReference>
<dbReference type="InterPro" id="IPR036457">
    <property type="entry name" value="PPM-type-like_dom_sf"/>
</dbReference>
<dbReference type="SMART" id="SM00331">
    <property type="entry name" value="PP2C_SIG"/>
    <property type="match status" value="1"/>
</dbReference>
<dbReference type="AlphaFoldDB" id="A0A3A9K8X0"/>
<name>A0A3A9K8X0_9BACI</name>
<dbReference type="EMBL" id="PDOE01000001">
    <property type="protein sequence ID" value="RKL68947.1"/>
    <property type="molecule type" value="Genomic_DNA"/>
</dbReference>